<reference evidence="2" key="1">
    <citation type="submission" date="2021-05" db="EMBL/GenBank/DDBJ databases">
        <authorList>
            <person name="Arsene-Ploetze F."/>
        </authorList>
    </citation>
    <scope>NUCLEOTIDE SEQUENCE</scope>
    <source>
        <strain evidence="2">DSM 42138</strain>
    </source>
</reference>
<sequence>MRGRRAEPGLDDQITDAAIGAHCVDITPTPVAGRRSRPPGHTAYTATWHPPLPARPSGTEAGEDAVPQLSVHARAVATSISLQALLRTSRTPAGPVRPAPAAPAGKPLPTDQATAVALYEQLVFADPAGADDDGQEGQEQQLVLFPERLEWLRELQRRVGELARDVPKAKAKVRRGGTGSTPLHRPGCRPRR</sequence>
<keyword evidence="3" id="KW-1185">Reference proteome</keyword>
<accession>A0A9W4E258</accession>
<evidence type="ECO:0000256" key="1">
    <source>
        <dbReference type="SAM" id="MobiDB-lite"/>
    </source>
</evidence>
<feature type="region of interest" description="Disordered" evidence="1">
    <location>
        <begin position="28"/>
        <end position="63"/>
    </location>
</feature>
<dbReference type="Proteomes" id="UP001152519">
    <property type="component" value="Unassembled WGS sequence"/>
</dbReference>
<organism evidence="2 3">
    <name type="scientific">Actinacidiphila cocklensis</name>
    <dbReference type="NCBI Taxonomy" id="887465"/>
    <lineage>
        <taxon>Bacteria</taxon>
        <taxon>Bacillati</taxon>
        <taxon>Actinomycetota</taxon>
        <taxon>Actinomycetes</taxon>
        <taxon>Kitasatosporales</taxon>
        <taxon>Streptomycetaceae</taxon>
        <taxon>Actinacidiphila</taxon>
    </lineage>
</organism>
<proteinExistence type="predicted"/>
<evidence type="ECO:0000313" key="2">
    <source>
        <dbReference type="EMBL" id="CAG6391865.1"/>
    </source>
</evidence>
<dbReference type="AlphaFoldDB" id="A0A9W4E258"/>
<gene>
    <name evidence="2" type="ORF">SCOCK_140063</name>
</gene>
<feature type="region of interest" description="Disordered" evidence="1">
    <location>
        <begin position="165"/>
        <end position="192"/>
    </location>
</feature>
<comment type="caution">
    <text evidence="2">The sequence shown here is derived from an EMBL/GenBank/DDBJ whole genome shotgun (WGS) entry which is preliminary data.</text>
</comment>
<protein>
    <submittedName>
        <fullName evidence="2">Uncharacterized protein</fullName>
    </submittedName>
</protein>
<evidence type="ECO:0000313" key="3">
    <source>
        <dbReference type="Proteomes" id="UP001152519"/>
    </source>
</evidence>
<feature type="region of interest" description="Disordered" evidence="1">
    <location>
        <begin position="89"/>
        <end position="109"/>
    </location>
</feature>
<dbReference type="RefSeq" id="WP_251485796.1">
    <property type="nucleotide sequence ID" value="NZ_CAJSLV010000042.1"/>
</dbReference>
<dbReference type="EMBL" id="CAJSLV010000042">
    <property type="protein sequence ID" value="CAG6391865.1"/>
    <property type="molecule type" value="Genomic_DNA"/>
</dbReference>
<name>A0A9W4E258_9ACTN</name>